<gene>
    <name evidence="2" type="ORF">AVEN_19319_1</name>
</gene>
<accession>A0A4Y2N5D2</accession>
<dbReference type="Proteomes" id="UP000499080">
    <property type="component" value="Unassembled WGS sequence"/>
</dbReference>
<dbReference type="EMBL" id="BGPR01008561">
    <property type="protein sequence ID" value="GBN34571.1"/>
    <property type="molecule type" value="Genomic_DNA"/>
</dbReference>
<name>A0A4Y2N5D2_ARAVE</name>
<dbReference type="AlphaFoldDB" id="A0A4Y2N5D2"/>
<evidence type="ECO:0000256" key="1">
    <source>
        <dbReference type="SAM" id="MobiDB-lite"/>
    </source>
</evidence>
<evidence type="ECO:0000313" key="3">
    <source>
        <dbReference type="Proteomes" id="UP000499080"/>
    </source>
</evidence>
<reference evidence="2 3" key="1">
    <citation type="journal article" date="2019" name="Sci. Rep.">
        <title>Orb-weaving spider Araneus ventricosus genome elucidates the spidroin gene catalogue.</title>
        <authorList>
            <person name="Kono N."/>
            <person name="Nakamura H."/>
            <person name="Ohtoshi R."/>
            <person name="Moran D.A.P."/>
            <person name="Shinohara A."/>
            <person name="Yoshida Y."/>
            <person name="Fujiwara M."/>
            <person name="Mori M."/>
            <person name="Tomita M."/>
            <person name="Arakawa K."/>
        </authorList>
    </citation>
    <scope>NUCLEOTIDE SEQUENCE [LARGE SCALE GENOMIC DNA]</scope>
</reference>
<keyword evidence="3" id="KW-1185">Reference proteome</keyword>
<protein>
    <submittedName>
        <fullName evidence="2">Uncharacterized protein</fullName>
    </submittedName>
</protein>
<sequence>MKPVLRKELVPFNPRHSVQRHRLHTPGHGPAVAHKGLVCLNCPVLKLHDVYYEKDLEILNRGQMTRMTPELETPLQASTPYGEDAGILTDKCTPDEKGFESSNPGLEAQNSVTSSKMPLLDN</sequence>
<evidence type="ECO:0000313" key="2">
    <source>
        <dbReference type="EMBL" id="GBN34571.1"/>
    </source>
</evidence>
<comment type="caution">
    <text evidence="2">The sequence shown here is derived from an EMBL/GenBank/DDBJ whole genome shotgun (WGS) entry which is preliminary data.</text>
</comment>
<proteinExistence type="predicted"/>
<organism evidence="2 3">
    <name type="scientific">Araneus ventricosus</name>
    <name type="common">Orbweaver spider</name>
    <name type="synonym">Epeira ventricosa</name>
    <dbReference type="NCBI Taxonomy" id="182803"/>
    <lineage>
        <taxon>Eukaryota</taxon>
        <taxon>Metazoa</taxon>
        <taxon>Ecdysozoa</taxon>
        <taxon>Arthropoda</taxon>
        <taxon>Chelicerata</taxon>
        <taxon>Arachnida</taxon>
        <taxon>Araneae</taxon>
        <taxon>Araneomorphae</taxon>
        <taxon>Entelegynae</taxon>
        <taxon>Araneoidea</taxon>
        <taxon>Araneidae</taxon>
        <taxon>Araneus</taxon>
    </lineage>
</organism>
<feature type="region of interest" description="Disordered" evidence="1">
    <location>
        <begin position="73"/>
        <end position="122"/>
    </location>
</feature>
<feature type="compositionally biased region" description="Polar residues" evidence="1">
    <location>
        <begin position="100"/>
        <end position="116"/>
    </location>
</feature>